<proteinExistence type="inferred from homology"/>
<dbReference type="NCBIfam" id="TIGR01981">
    <property type="entry name" value="sufD"/>
    <property type="match status" value="1"/>
</dbReference>
<dbReference type="Proteomes" id="UP000468650">
    <property type="component" value="Unassembled WGS sequence"/>
</dbReference>
<dbReference type="Pfam" id="PF19295">
    <property type="entry name" value="SufBD_N"/>
    <property type="match status" value="1"/>
</dbReference>
<gene>
    <name evidence="4" type="primary">sufD</name>
    <name evidence="4" type="ORF">F8C67_04595</name>
</gene>
<evidence type="ECO:0000313" key="5">
    <source>
        <dbReference type="Proteomes" id="UP000468650"/>
    </source>
</evidence>
<dbReference type="GO" id="GO:0016226">
    <property type="term" value="P:iron-sulfur cluster assembly"/>
    <property type="evidence" value="ECO:0007669"/>
    <property type="project" value="InterPro"/>
</dbReference>
<dbReference type="InterPro" id="IPR037284">
    <property type="entry name" value="SUF_FeS_clus_asmbl_SufBD_sf"/>
</dbReference>
<dbReference type="AlphaFoldDB" id="A0A6N6RIM1"/>
<dbReference type="OrthoDB" id="9768262at2"/>
<feature type="domain" description="SUF system FeS cluster assembly SufBD N-terminal" evidence="3">
    <location>
        <begin position="1"/>
        <end position="141"/>
    </location>
</feature>
<evidence type="ECO:0000259" key="3">
    <source>
        <dbReference type="Pfam" id="PF19295"/>
    </source>
</evidence>
<dbReference type="InterPro" id="IPR000825">
    <property type="entry name" value="SUF_FeS_clus_asmbl_SufBD_core"/>
</dbReference>
<dbReference type="InterPro" id="IPR011542">
    <property type="entry name" value="SUF_FeS_clus_asmbl_SufD"/>
</dbReference>
<reference evidence="4 5" key="1">
    <citation type="submission" date="2019-09" db="EMBL/GenBank/DDBJ databases">
        <title>Genomes of family Cryomorphaceae.</title>
        <authorList>
            <person name="Bowman J.P."/>
        </authorList>
    </citation>
    <scope>NUCLEOTIDE SEQUENCE [LARGE SCALE GENOMIC DNA]</scope>
    <source>
        <strain evidence="4 5">LMG 25704</strain>
    </source>
</reference>
<keyword evidence="5" id="KW-1185">Reference proteome</keyword>
<accession>A0A6N6RIM1</accession>
<feature type="domain" description="SUF system FeS cluster assembly SufBD core" evidence="2">
    <location>
        <begin position="147"/>
        <end position="378"/>
    </location>
</feature>
<dbReference type="PANTHER" id="PTHR43575:SF1">
    <property type="entry name" value="PROTEIN ABCI7, CHLOROPLASTIC"/>
    <property type="match status" value="1"/>
</dbReference>
<protein>
    <submittedName>
        <fullName evidence="4">Fe-S cluster assembly protein SufD</fullName>
    </submittedName>
</protein>
<evidence type="ECO:0000259" key="2">
    <source>
        <dbReference type="Pfam" id="PF01458"/>
    </source>
</evidence>
<dbReference type="PANTHER" id="PTHR43575">
    <property type="entry name" value="PROTEIN ABCI7, CHLOROPLASTIC"/>
    <property type="match status" value="1"/>
</dbReference>
<evidence type="ECO:0000256" key="1">
    <source>
        <dbReference type="ARBA" id="ARBA00043967"/>
    </source>
</evidence>
<dbReference type="InterPro" id="IPR055346">
    <property type="entry name" value="Fe-S_cluster_assembly_SufBD"/>
</dbReference>
<evidence type="ECO:0000313" key="4">
    <source>
        <dbReference type="EMBL" id="KAB2814124.1"/>
    </source>
</evidence>
<organism evidence="4 5">
    <name type="scientific">Phaeocystidibacter luteus</name>
    <dbReference type="NCBI Taxonomy" id="911197"/>
    <lineage>
        <taxon>Bacteria</taxon>
        <taxon>Pseudomonadati</taxon>
        <taxon>Bacteroidota</taxon>
        <taxon>Flavobacteriia</taxon>
        <taxon>Flavobacteriales</taxon>
        <taxon>Phaeocystidibacteraceae</taxon>
        <taxon>Phaeocystidibacter</taxon>
    </lineage>
</organism>
<dbReference type="EMBL" id="WBVO01000002">
    <property type="protein sequence ID" value="KAB2814124.1"/>
    <property type="molecule type" value="Genomic_DNA"/>
</dbReference>
<comment type="caution">
    <text evidence="4">The sequence shown here is derived from an EMBL/GenBank/DDBJ whole genome shotgun (WGS) entry which is preliminary data.</text>
</comment>
<sequence length="411" mass="46759">MRRDALENFEQLGFPTKRNEEWKYTNLKPILKADYKLFPKQEDDIEFKDVKKYFLNEIDSYKVVFINGVYSSWLSETTHQGYDICTFGNALRKYPDAIDGYFNKIAKQDGQAMVSLNTAFASEGAFIRVPKNKVVDKPIQIIFFNTTNDREIMVQPRNLIILEQGAKAEIIERHQSLNDVPVLTNAVTEVSVGANAELHYYKLQNDRHTSSLVDNTWIDQHRDSVAKFSTFSFGGRITRNNLHFGLKEENCLTYMNGVTIIGENQHVDHHTLADHLVPHCESHELYKGIYDSNATGVFNGKIVVHKDAQKTNAFQQNDSVLLSDRATVDAKPQLEIYADDVACSHGCTVGQLDEEALFYMRSRGIAEKEARALLMYAFASDALGEVDILELRKKVNMLIAKKLGVNLDFEL</sequence>
<name>A0A6N6RIM1_9FLAO</name>
<dbReference type="InterPro" id="IPR045595">
    <property type="entry name" value="SufBD_N"/>
</dbReference>
<dbReference type="Pfam" id="PF01458">
    <property type="entry name" value="SUFBD_core"/>
    <property type="match status" value="1"/>
</dbReference>
<comment type="similarity">
    <text evidence="1">Belongs to the iron-sulfur cluster assembly SufBD family.</text>
</comment>
<dbReference type="SUPFAM" id="SSF101960">
    <property type="entry name" value="Stabilizer of iron transporter SufD"/>
    <property type="match status" value="1"/>
</dbReference>